<dbReference type="GeneID" id="37169005"/>
<evidence type="ECO:0000313" key="2">
    <source>
        <dbReference type="Proteomes" id="UP000249526"/>
    </source>
</evidence>
<gene>
    <name evidence="1" type="ORF">BO85DRAFT_70231</name>
</gene>
<accession>A0A8G1R0E4</accession>
<organism evidence="1 2">
    <name type="scientific">Aspergillus piperis CBS 112811</name>
    <dbReference type="NCBI Taxonomy" id="1448313"/>
    <lineage>
        <taxon>Eukaryota</taxon>
        <taxon>Fungi</taxon>
        <taxon>Dikarya</taxon>
        <taxon>Ascomycota</taxon>
        <taxon>Pezizomycotina</taxon>
        <taxon>Eurotiomycetes</taxon>
        <taxon>Eurotiomycetidae</taxon>
        <taxon>Eurotiales</taxon>
        <taxon>Aspergillaceae</taxon>
        <taxon>Aspergillus</taxon>
        <taxon>Aspergillus subgen. Circumdati</taxon>
    </lineage>
</organism>
<evidence type="ECO:0000313" key="1">
    <source>
        <dbReference type="EMBL" id="RAH55964.1"/>
    </source>
</evidence>
<dbReference type="AlphaFoldDB" id="A0A8G1R0E4"/>
<dbReference type="RefSeq" id="XP_025513886.1">
    <property type="nucleotide sequence ID" value="XM_025665603.1"/>
</dbReference>
<sequence>MNYMSKFRSGNCRCGLVALFLSRTRRYHHSLQMWGLCTRYISHYEKRSSPAHSVRVNQLTIKVTGITLLWVSTLTVYSYFISPLPPRSDPHTTVPIMYFLRKLWTRYTIQVL</sequence>
<protein>
    <submittedName>
        <fullName evidence="1">Uncharacterized protein</fullName>
    </submittedName>
</protein>
<name>A0A8G1R0E4_9EURO</name>
<proteinExistence type="predicted"/>
<dbReference type="EMBL" id="KZ825067">
    <property type="protein sequence ID" value="RAH55964.1"/>
    <property type="molecule type" value="Genomic_DNA"/>
</dbReference>
<keyword evidence="2" id="KW-1185">Reference proteome</keyword>
<reference evidence="1 2" key="1">
    <citation type="submission" date="2018-02" db="EMBL/GenBank/DDBJ databases">
        <title>The genomes of Aspergillus section Nigri reveals drivers in fungal speciation.</title>
        <authorList>
            <consortium name="DOE Joint Genome Institute"/>
            <person name="Vesth T.C."/>
            <person name="Nybo J."/>
            <person name="Theobald S."/>
            <person name="Brandl J."/>
            <person name="Frisvad J.C."/>
            <person name="Nielsen K.F."/>
            <person name="Lyhne E.K."/>
            <person name="Kogle M.E."/>
            <person name="Kuo A."/>
            <person name="Riley R."/>
            <person name="Clum A."/>
            <person name="Nolan M."/>
            <person name="Lipzen A."/>
            <person name="Salamov A."/>
            <person name="Henrissat B."/>
            <person name="Wiebenga A."/>
            <person name="De vries R.P."/>
            <person name="Grigoriev I.V."/>
            <person name="Mortensen U.H."/>
            <person name="Andersen M.R."/>
            <person name="Baker S.E."/>
        </authorList>
    </citation>
    <scope>NUCLEOTIDE SEQUENCE [LARGE SCALE GENOMIC DNA]</scope>
    <source>
        <strain evidence="1 2">CBS 112811</strain>
    </source>
</reference>
<dbReference type="Proteomes" id="UP000249526">
    <property type="component" value="Unassembled WGS sequence"/>
</dbReference>